<proteinExistence type="predicted"/>
<comment type="caution">
    <text evidence="2">The sequence shown here is derived from an EMBL/GenBank/DDBJ whole genome shotgun (WGS) entry which is preliminary data.</text>
</comment>
<name>A0A9N8E7A4_9STRA</name>
<dbReference type="Gene3D" id="3.40.525.10">
    <property type="entry name" value="CRAL-TRIO lipid binding domain"/>
    <property type="match status" value="1"/>
</dbReference>
<evidence type="ECO:0000256" key="1">
    <source>
        <dbReference type="SAM" id="MobiDB-lite"/>
    </source>
</evidence>
<organism evidence="2 3">
    <name type="scientific">Seminavis robusta</name>
    <dbReference type="NCBI Taxonomy" id="568900"/>
    <lineage>
        <taxon>Eukaryota</taxon>
        <taxon>Sar</taxon>
        <taxon>Stramenopiles</taxon>
        <taxon>Ochrophyta</taxon>
        <taxon>Bacillariophyta</taxon>
        <taxon>Bacillariophyceae</taxon>
        <taxon>Bacillariophycidae</taxon>
        <taxon>Naviculales</taxon>
        <taxon>Naviculaceae</taxon>
        <taxon>Seminavis</taxon>
    </lineage>
</organism>
<accession>A0A9N8E7A4</accession>
<dbReference type="InterPro" id="IPR036865">
    <property type="entry name" value="CRAL-TRIO_dom_sf"/>
</dbReference>
<dbReference type="SUPFAM" id="SSF52087">
    <property type="entry name" value="CRAL/TRIO domain"/>
    <property type="match status" value="1"/>
</dbReference>
<sequence>MNVNGEDILSAGRWVALNDANEAVESDAAGESNDEETYNSSDGEGSDHEEEEVAVNPALPIGGGIRMRLSDAERQWAIAIKEAISQDPDLDSLSDFEITQFALVQQDDMEAVLERVHKMQAFKQEYSTVDNLGSAKRVLQRCMDLFPGLFLSLSYSQPLERYIVAIDMTKFFKNRVDNDENALKAWMNFGYYMFHSMNPDFESVRQGVILLVECGGFCWHRNVNLELFKMFWLDFVSAYPIKMKKIRHFHTSLFFNLLASMVKPCIPSDIKPVFEIGCVSLFGRLDQVYLTPNVETANKKFMARFEGSLQVRYQNASGFSL</sequence>
<evidence type="ECO:0008006" key="4">
    <source>
        <dbReference type="Google" id="ProtNLM"/>
    </source>
</evidence>
<reference evidence="2" key="1">
    <citation type="submission" date="2020-06" db="EMBL/GenBank/DDBJ databases">
        <authorList>
            <consortium name="Plant Systems Biology data submission"/>
        </authorList>
    </citation>
    <scope>NUCLEOTIDE SEQUENCE</scope>
    <source>
        <strain evidence="2">D6</strain>
    </source>
</reference>
<dbReference type="AlphaFoldDB" id="A0A9N8E7A4"/>
<dbReference type="EMBL" id="CAICTM010000696">
    <property type="protein sequence ID" value="CAB9515169.1"/>
    <property type="molecule type" value="Genomic_DNA"/>
</dbReference>
<dbReference type="Proteomes" id="UP001153069">
    <property type="component" value="Unassembled WGS sequence"/>
</dbReference>
<dbReference type="OrthoDB" id="18234at2759"/>
<evidence type="ECO:0000313" key="2">
    <source>
        <dbReference type="EMBL" id="CAB9515169.1"/>
    </source>
</evidence>
<protein>
    <recommendedName>
        <fullName evidence="4">CRAL-TRIO domain-containing protein</fullName>
    </recommendedName>
</protein>
<gene>
    <name evidence="2" type="ORF">SEMRO_697_G189130.1</name>
</gene>
<evidence type="ECO:0000313" key="3">
    <source>
        <dbReference type="Proteomes" id="UP001153069"/>
    </source>
</evidence>
<keyword evidence="3" id="KW-1185">Reference proteome</keyword>
<feature type="region of interest" description="Disordered" evidence="1">
    <location>
        <begin position="23"/>
        <end position="57"/>
    </location>
</feature>